<feature type="region of interest" description="Disordered" evidence="1">
    <location>
        <begin position="83"/>
        <end position="147"/>
    </location>
</feature>
<evidence type="ECO:0000313" key="3">
    <source>
        <dbReference type="Proteomes" id="UP000593594"/>
    </source>
</evidence>
<dbReference type="Proteomes" id="UP000593594">
    <property type="component" value="Chromosome"/>
</dbReference>
<organism evidence="2 3">
    <name type="scientific">Kaustia mangrovi</name>
    <dbReference type="NCBI Taxonomy" id="2593653"/>
    <lineage>
        <taxon>Bacteria</taxon>
        <taxon>Pseudomonadati</taxon>
        <taxon>Pseudomonadota</taxon>
        <taxon>Alphaproteobacteria</taxon>
        <taxon>Hyphomicrobiales</taxon>
        <taxon>Parvibaculaceae</taxon>
        <taxon>Kaustia</taxon>
    </lineage>
</organism>
<dbReference type="KEGG" id="kmn:HW532_17205"/>
<reference evidence="2 3" key="1">
    <citation type="submission" date="2020-06" db="EMBL/GenBank/DDBJ databases">
        <title>Genome sequence of 2 isolates from Red Sea Mangroves.</title>
        <authorList>
            <person name="Sefrji F."/>
            <person name="Michoud G."/>
            <person name="Merlino G."/>
            <person name="Daffonchio D."/>
        </authorList>
    </citation>
    <scope>NUCLEOTIDE SEQUENCE [LARGE SCALE GENOMIC DNA]</scope>
    <source>
        <strain evidence="2 3">R1DC25</strain>
    </source>
</reference>
<accession>A0A7S8HD54</accession>
<dbReference type="InterPro" id="IPR007475">
    <property type="entry name" value="UbiK"/>
</dbReference>
<dbReference type="EMBL" id="CP058214">
    <property type="protein sequence ID" value="QPC44280.1"/>
    <property type="molecule type" value="Genomic_DNA"/>
</dbReference>
<keyword evidence="3" id="KW-1185">Reference proteome</keyword>
<dbReference type="AlphaFoldDB" id="A0A7S8HD54"/>
<name>A0A7S8HD54_9HYPH</name>
<gene>
    <name evidence="2" type="ORF">HW532_17205</name>
</gene>
<sequence>MTQTSNRILDEFAKMFGNAASAAQGVRSEVDTLIRAQAERILNDLDVVQREEFEAVREMAAKAREENEALKARIDALETALKSAGTAKAGKAGTAKPARTARSTAKASSKGASAKATAARKTTAKASGSKAGTSKSGTATTVRRSTD</sequence>
<dbReference type="Pfam" id="PF04380">
    <property type="entry name" value="BMFP"/>
    <property type="match status" value="1"/>
</dbReference>
<evidence type="ECO:0000256" key="1">
    <source>
        <dbReference type="SAM" id="MobiDB-lite"/>
    </source>
</evidence>
<protein>
    <submittedName>
        <fullName evidence="2">Accessory factor UbiK family protein</fullName>
    </submittedName>
</protein>
<evidence type="ECO:0000313" key="2">
    <source>
        <dbReference type="EMBL" id="QPC44280.1"/>
    </source>
</evidence>
<feature type="compositionally biased region" description="Low complexity" evidence="1">
    <location>
        <begin position="83"/>
        <end position="141"/>
    </location>
</feature>
<proteinExistence type="predicted"/>